<dbReference type="GO" id="GO:0022857">
    <property type="term" value="F:transmembrane transporter activity"/>
    <property type="evidence" value="ECO:0007669"/>
    <property type="project" value="InterPro"/>
</dbReference>
<comment type="caution">
    <text evidence="8">The sequence shown here is derived from an EMBL/GenBank/DDBJ whole genome shotgun (WGS) entry which is preliminary data.</text>
</comment>
<evidence type="ECO:0000256" key="5">
    <source>
        <dbReference type="ARBA" id="ARBA00023136"/>
    </source>
</evidence>
<comment type="subcellular location">
    <subcellularLocation>
        <location evidence="1">Membrane</location>
        <topology evidence="1">Multi-pass membrane protein</topology>
    </subcellularLocation>
</comment>
<dbReference type="SUPFAM" id="SSF103473">
    <property type="entry name" value="MFS general substrate transporter"/>
    <property type="match status" value="1"/>
</dbReference>
<dbReference type="AlphaFoldDB" id="A0AAE0P9C5"/>
<dbReference type="Gene3D" id="1.20.1250.20">
    <property type="entry name" value="MFS general substrate transporter like domains"/>
    <property type="match status" value="2"/>
</dbReference>
<dbReference type="InterPro" id="IPR011701">
    <property type="entry name" value="MFS"/>
</dbReference>
<feature type="transmembrane region" description="Helical" evidence="6">
    <location>
        <begin position="354"/>
        <end position="372"/>
    </location>
</feature>
<evidence type="ECO:0000256" key="2">
    <source>
        <dbReference type="ARBA" id="ARBA00022448"/>
    </source>
</evidence>
<gene>
    <name evidence="8" type="ORF">B0T20DRAFT_455568</name>
</gene>
<dbReference type="PROSITE" id="PS50850">
    <property type="entry name" value="MFS"/>
    <property type="match status" value="1"/>
</dbReference>
<feature type="transmembrane region" description="Helical" evidence="6">
    <location>
        <begin position="414"/>
        <end position="434"/>
    </location>
</feature>
<evidence type="ECO:0000256" key="1">
    <source>
        <dbReference type="ARBA" id="ARBA00004141"/>
    </source>
</evidence>
<evidence type="ECO:0000256" key="3">
    <source>
        <dbReference type="ARBA" id="ARBA00022692"/>
    </source>
</evidence>
<feature type="transmembrane region" description="Helical" evidence="6">
    <location>
        <begin position="176"/>
        <end position="198"/>
    </location>
</feature>
<feature type="transmembrane region" description="Helical" evidence="6">
    <location>
        <begin position="324"/>
        <end position="342"/>
    </location>
</feature>
<evidence type="ECO:0000313" key="8">
    <source>
        <dbReference type="EMBL" id="KAK3395729.1"/>
    </source>
</evidence>
<dbReference type="EMBL" id="JAUTDP010000010">
    <property type="protein sequence ID" value="KAK3395729.1"/>
    <property type="molecule type" value="Genomic_DNA"/>
</dbReference>
<dbReference type="InterPro" id="IPR020846">
    <property type="entry name" value="MFS_dom"/>
</dbReference>
<feature type="transmembrane region" description="Helical" evidence="6">
    <location>
        <begin position="446"/>
        <end position="470"/>
    </location>
</feature>
<dbReference type="GO" id="GO:0016020">
    <property type="term" value="C:membrane"/>
    <property type="evidence" value="ECO:0007669"/>
    <property type="project" value="UniProtKB-SubCell"/>
</dbReference>
<evidence type="ECO:0000256" key="4">
    <source>
        <dbReference type="ARBA" id="ARBA00022989"/>
    </source>
</evidence>
<keyword evidence="2" id="KW-0813">Transport</keyword>
<keyword evidence="5 6" id="KW-0472">Membrane</keyword>
<evidence type="ECO:0000259" key="7">
    <source>
        <dbReference type="PROSITE" id="PS50850"/>
    </source>
</evidence>
<evidence type="ECO:0000256" key="6">
    <source>
        <dbReference type="SAM" id="Phobius"/>
    </source>
</evidence>
<accession>A0AAE0P9C5</accession>
<dbReference type="PANTHER" id="PTHR43791:SF32">
    <property type="entry name" value="MAJOR FACILITATOR SUPERFAMILY (MFS) PROFILE DOMAIN-CONTAINING PROTEIN"/>
    <property type="match status" value="1"/>
</dbReference>
<reference evidence="8" key="1">
    <citation type="journal article" date="2023" name="Mol. Phylogenet. Evol.">
        <title>Genome-scale phylogeny and comparative genomics of the fungal order Sordariales.</title>
        <authorList>
            <person name="Hensen N."/>
            <person name="Bonometti L."/>
            <person name="Westerberg I."/>
            <person name="Brannstrom I.O."/>
            <person name="Guillou S."/>
            <person name="Cros-Aarteil S."/>
            <person name="Calhoun S."/>
            <person name="Haridas S."/>
            <person name="Kuo A."/>
            <person name="Mondo S."/>
            <person name="Pangilinan J."/>
            <person name="Riley R."/>
            <person name="LaButti K."/>
            <person name="Andreopoulos B."/>
            <person name="Lipzen A."/>
            <person name="Chen C."/>
            <person name="Yan M."/>
            <person name="Daum C."/>
            <person name="Ng V."/>
            <person name="Clum A."/>
            <person name="Steindorff A."/>
            <person name="Ohm R.A."/>
            <person name="Martin F."/>
            <person name="Silar P."/>
            <person name="Natvig D.O."/>
            <person name="Lalanne C."/>
            <person name="Gautier V."/>
            <person name="Ament-Velasquez S.L."/>
            <person name="Kruys A."/>
            <person name="Hutchinson M.I."/>
            <person name="Powell A.J."/>
            <person name="Barry K."/>
            <person name="Miller A.N."/>
            <person name="Grigoriev I.V."/>
            <person name="Debuchy R."/>
            <person name="Gladieux P."/>
            <person name="Hiltunen Thoren M."/>
            <person name="Johannesson H."/>
        </authorList>
    </citation>
    <scope>NUCLEOTIDE SEQUENCE</scope>
    <source>
        <strain evidence="8">FGSC 1904</strain>
    </source>
</reference>
<feature type="transmembrane region" description="Helical" evidence="6">
    <location>
        <begin position="210"/>
        <end position="231"/>
    </location>
</feature>
<keyword evidence="3 6" id="KW-0812">Transmembrane</keyword>
<feature type="domain" description="Major facilitator superfamily (MFS) profile" evidence="7">
    <location>
        <begin position="50"/>
        <end position="474"/>
    </location>
</feature>
<dbReference type="Proteomes" id="UP001281003">
    <property type="component" value="Unassembled WGS sequence"/>
</dbReference>
<feature type="transmembrane region" description="Helical" evidence="6">
    <location>
        <begin position="291"/>
        <end position="312"/>
    </location>
</feature>
<dbReference type="InterPro" id="IPR036259">
    <property type="entry name" value="MFS_trans_sf"/>
</dbReference>
<feature type="transmembrane region" description="Helical" evidence="6">
    <location>
        <begin position="146"/>
        <end position="164"/>
    </location>
</feature>
<dbReference type="FunFam" id="1.20.1250.20:FF:000106">
    <property type="entry name" value="MFS transporter, putative"/>
    <property type="match status" value="1"/>
</dbReference>
<evidence type="ECO:0000313" key="9">
    <source>
        <dbReference type="Proteomes" id="UP001281003"/>
    </source>
</evidence>
<keyword evidence="4 6" id="KW-1133">Transmembrane helix</keyword>
<sequence length="484" mass="54058">MAATETEIIDEKRVPSFTEESKSGDEAIEQVVDWTEDEERKLVRKIDLIIMPLLVVGFFSLQLDRGNIGNALTDYFLEDVNITQNQFNAGQLLLQLGIVLFEIPSNLVLYKVGPTLWIGCQIVAWGFVATFQAFQKGLAGYLVTRVLLGICESGFIPAGMYTMTRWYKKDETSKRFSIYHLGNYASAAASGLIAYGILHMRGVCGLTGWQWLFIIEGIFTILVGLAFLSLFPKNPEDPTSLLGFKYFTERERDILFRRVILDDPSKEHKHTTIKKQEILDTFKNWTILPHFIAALTAMAPATTFVGYAPSLVYSYGYDRLKSNALVTIGVWLLLCTTVLWGYLADRLGRRGPMVTSGLVILWGFTLGSRILATSTNRDLKFAILTLGITFNAGWHPVNTSWAALNAKSAGERSITIALMVMAANAAGIIGSQLFRENDKPLYVKGWTAILVVVTVGLVASVFANLQYFFLNRRQKRVGGRTYHP</sequence>
<reference evidence="8" key="2">
    <citation type="submission" date="2023-07" db="EMBL/GenBank/DDBJ databases">
        <authorList>
            <consortium name="Lawrence Berkeley National Laboratory"/>
            <person name="Haridas S."/>
            <person name="Hensen N."/>
            <person name="Bonometti L."/>
            <person name="Westerberg I."/>
            <person name="Brannstrom I.O."/>
            <person name="Guillou S."/>
            <person name="Cros-Aarteil S."/>
            <person name="Calhoun S."/>
            <person name="Kuo A."/>
            <person name="Mondo S."/>
            <person name="Pangilinan J."/>
            <person name="Riley R."/>
            <person name="LaButti K."/>
            <person name="Andreopoulos B."/>
            <person name="Lipzen A."/>
            <person name="Chen C."/>
            <person name="Yanf M."/>
            <person name="Daum C."/>
            <person name="Ng V."/>
            <person name="Clum A."/>
            <person name="Steindorff A."/>
            <person name="Ohm R."/>
            <person name="Martin F."/>
            <person name="Silar P."/>
            <person name="Natvig D."/>
            <person name="Lalanne C."/>
            <person name="Gautier V."/>
            <person name="Ament-velasquez S.L."/>
            <person name="Kruys A."/>
            <person name="Hutchinson M.I."/>
            <person name="Powell A.J."/>
            <person name="Barry K."/>
            <person name="Miller A.N."/>
            <person name="Grigoriev I.V."/>
            <person name="Debuchy R."/>
            <person name="Gladieux P."/>
            <person name="Thoren M.H."/>
            <person name="Johannesson H."/>
        </authorList>
    </citation>
    <scope>NUCLEOTIDE SEQUENCE</scope>
    <source>
        <strain evidence="8">FGSC 1904</strain>
    </source>
</reference>
<dbReference type="PANTHER" id="PTHR43791">
    <property type="entry name" value="PERMEASE-RELATED"/>
    <property type="match status" value="1"/>
</dbReference>
<name>A0AAE0P9C5_SORBR</name>
<keyword evidence="9" id="KW-1185">Reference proteome</keyword>
<proteinExistence type="predicted"/>
<dbReference type="Pfam" id="PF07690">
    <property type="entry name" value="MFS_1"/>
    <property type="match status" value="1"/>
</dbReference>
<organism evidence="8 9">
    <name type="scientific">Sordaria brevicollis</name>
    <dbReference type="NCBI Taxonomy" id="83679"/>
    <lineage>
        <taxon>Eukaryota</taxon>
        <taxon>Fungi</taxon>
        <taxon>Dikarya</taxon>
        <taxon>Ascomycota</taxon>
        <taxon>Pezizomycotina</taxon>
        <taxon>Sordariomycetes</taxon>
        <taxon>Sordariomycetidae</taxon>
        <taxon>Sordariales</taxon>
        <taxon>Sordariaceae</taxon>
        <taxon>Sordaria</taxon>
    </lineage>
</organism>
<protein>
    <submittedName>
        <fullName evidence="8">Alternative sulfate transporter</fullName>
    </submittedName>
</protein>
<feature type="transmembrane region" description="Helical" evidence="6">
    <location>
        <begin position="116"/>
        <end position="134"/>
    </location>
</feature>